<feature type="transmembrane region" description="Helical" evidence="1">
    <location>
        <begin position="28"/>
        <end position="45"/>
    </location>
</feature>
<protein>
    <submittedName>
        <fullName evidence="2">Stage III sporulation protein AD</fullName>
    </submittedName>
</protein>
<keyword evidence="1" id="KW-0472">Membrane</keyword>
<dbReference type="Pfam" id="PF06686">
    <property type="entry name" value="SpoIIIAC"/>
    <property type="match status" value="2"/>
</dbReference>
<evidence type="ECO:0000256" key="1">
    <source>
        <dbReference type="SAM" id="Phobius"/>
    </source>
</evidence>
<evidence type="ECO:0000313" key="2">
    <source>
        <dbReference type="EMBL" id="MBC5725897.1"/>
    </source>
</evidence>
<dbReference type="AlphaFoldDB" id="A0A923LX37"/>
<dbReference type="InterPro" id="IPR025664">
    <property type="entry name" value="Spore_III_AC/AD"/>
</dbReference>
<evidence type="ECO:0000313" key="3">
    <source>
        <dbReference type="Proteomes" id="UP000606499"/>
    </source>
</evidence>
<reference evidence="2" key="1">
    <citation type="submission" date="2020-08" db="EMBL/GenBank/DDBJ databases">
        <title>Genome public.</title>
        <authorList>
            <person name="Liu C."/>
            <person name="Sun Q."/>
        </authorList>
    </citation>
    <scope>NUCLEOTIDE SEQUENCE</scope>
    <source>
        <strain evidence="2">NSJ-28</strain>
    </source>
</reference>
<dbReference type="RefSeq" id="WP_054327302.1">
    <property type="nucleotide sequence ID" value="NZ_JACOPL010000009.1"/>
</dbReference>
<comment type="caution">
    <text evidence="2">The sequence shown here is derived from an EMBL/GenBank/DDBJ whole genome shotgun (WGS) entry which is preliminary data.</text>
</comment>
<dbReference type="Proteomes" id="UP000606499">
    <property type="component" value="Unassembled WGS sequence"/>
</dbReference>
<gene>
    <name evidence="2" type="ORF">H8S45_10565</name>
</gene>
<name>A0A923LX37_9FIRM</name>
<keyword evidence="1" id="KW-0812">Transmembrane</keyword>
<keyword evidence="3" id="KW-1185">Reference proteome</keyword>
<dbReference type="EMBL" id="JACOPL010000009">
    <property type="protein sequence ID" value="MBC5725897.1"/>
    <property type="molecule type" value="Genomic_DNA"/>
</dbReference>
<accession>A0A923LX37</accession>
<organism evidence="2 3">
    <name type="scientific">Agathobaculum faecis</name>
    <dbReference type="NCBI Taxonomy" id="2763013"/>
    <lineage>
        <taxon>Bacteria</taxon>
        <taxon>Bacillati</taxon>
        <taxon>Bacillota</taxon>
        <taxon>Clostridia</taxon>
        <taxon>Eubacteriales</taxon>
        <taxon>Butyricicoccaceae</taxon>
        <taxon>Agathobaculum</taxon>
    </lineage>
</organism>
<proteinExistence type="predicted"/>
<keyword evidence="1" id="KW-1133">Transmembrane helix</keyword>
<sequence>MNGLTAACGLALLTLVLSLVLKKDAPAIAFLLTLTAGVLILLQAFQTIGGTAQRFSALLAQGGITGSLYLPVCKALGVAVVVRVMSALCKDAGQSALAAKLEIAGAVLALSLCLPLLEQVLGLVADWTV</sequence>